<evidence type="ECO:0000313" key="3">
    <source>
        <dbReference type="Proteomes" id="UP000314294"/>
    </source>
</evidence>
<comment type="caution">
    <text evidence="2">The sequence shown here is derived from an EMBL/GenBank/DDBJ whole genome shotgun (WGS) entry which is preliminary data.</text>
</comment>
<feature type="compositionally biased region" description="Basic and acidic residues" evidence="1">
    <location>
        <begin position="35"/>
        <end position="44"/>
    </location>
</feature>
<gene>
    <name evidence="2" type="ORF">EYF80_065452</name>
</gene>
<sequence>MRPGAGVQGQIPDTGLQGSPRYPGCPRGRRCSTSRTRDPQRTPPEDPPEDPPSPYRTANVFSSLFSNWVLVLMEFHLSPLGLSPHVLRGEKN</sequence>
<organism evidence="2 3">
    <name type="scientific">Liparis tanakae</name>
    <name type="common">Tanaka's snailfish</name>
    <dbReference type="NCBI Taxonomy" id="230148"/>
    <lineage>
        <taxon>Eukaryota</taxon>
        <taxon>Metazoa</taxon>
        <taxon>Chordata</taxon>
        <taxon>Craniata</taxon>
        <taxon>Vertebrata</taxon>
        <taxon>Euteleostomi</taxon>
        <taxon>Actinopterygii</taxon>
        <taxon>Neopterygii</taxon>
        <taxon>Teleostei</taxon>
        <taxon>Neoteleostei</taxon>
        <taxon>Acanthomorphata</taxon>
        <taxon>Eupercaria</taxon>
        <taxon>Perciformes</taxon>
        <taxon>Cottioidei</taxon>
        <taxon>Cottales</taxon>
        <taxon>Liparidae</taxon>
        <taxon>Liparis</taxon>
    </lineage>
</organism>
<dbReference type="AlphaFoldDB" id="A0A4Z2E789"/>
<protein>
    <submittedName>
        <fullName evidence="2">Uncharacterized protein</fullName>
    </submittedName>
</protein>
<name>A0A4Z2E789_9TELE</name>
<accession>A0A4Z2E789</accession>
<evidence type="ECO:0000313" key="2">
    <source>
        <dbReference type="EMBL" id="TNN24424.1"/>
    </source>
</evidence>
<dbReference type="EMBL" id="SRLO01015413">
    <property type="protein sequence ID" value="TNN24424.1"/>
    <property type="molecule type" value="Genomic_DNA"/>
</dbReference>
<evidence type="ECO:0000256" key="1">
    <source>
        <dbReference type="SAM" id="MobiDB-lite"/>
    </source>
</evidence>
<keyword evidence="3" id="KW-1185">Reference proteome</keyword>
<dbReference type="Proteomes" id="UP000314294">
    <property type="component" value="Unassembled WGS sequence"/>
</dbReference>
<feature type="region of interest" description="Disordered" evidence="1">
    <location>
        <begin position="1"/>
        <end position="55"/>
    </location>
</feature>
<reference evidence="2 3" key="1">
    <citation type="submission" date="2019-03" db="EMBL/GenBank/DDBJ databases">
        <title>First draft genome of Liparis tanakae, snailfish: a comprehensive survey of snailfish specific genes.</title>
        <authorList>
            <person name="Kim W."/>
            <person name="Song I."/>
            <person name="Jeong J.-H."/>
            <person name="Kim D."/>
            <person name="Kim S."/>
            <person name="Ryu S."/>
            <person name="Song J.Y."/>
            <person name="Lee S.K."/>
        </authorList>
    </citation>
    <scope>NUCLEOTIDE SEQUENCE [LARGE SCALE GENOMIC DNA]</scope>
    <source>
        <tissue evidence="2">Muscle</tissue>
    </source>
</reference>
<proteinExistence type="predicted"/>